<name>A0A178Z445_9EURO</name>
<feature type="region of interest" description="Disordered" evidence="1">
    <location>
        <begin position="211"/>
        <end position="262"/>
    </location>
</feature>
<dbReference type="AlphaFoldDB" id="A0A178Z445"/>
<dbReference type="EMBL" id="LVYI01000014">
    <property type="protein sequence ID" value="OAP54266.1"/>
    <property type="molecule type" value="Genomic_DNA"/>
</dbReference>
<keyword evidence="3" id="KW-1185">Reference proteome</keyword>
<dbReference type="GeneID" id="30015535"/>
<evidence type="ECO:0000313" key="2">
    <source>
        <dbReference type="EMBL" id="OAP54266.1"/>
    </source>
</evidence>
<protein>
    <submittedName>
        <fullName evidence="2">Uncharacterized protein</fullName>
    </submittedName>
</protein>
<accession>A0A178Z445</accession>
<feature type="region of interest" description="Disordered" evidence="1">
    <location>
        <begin position="308"/>
        <end position="356"/>
    </location>
</feature>
<feature type="compositionally biased region" description="Polar residues" evidence="1">
    <location>
        <begin position="337"/>
        <end position="349"/>
    </location>
</feature>
<sequence length="447" mass="49612">MSFSTPDEGHQSRVPLAGRMIDSPSSELEIHFPAQLGFRTPGPIATPIGPANAFQPATWLQLLEQNRVSFSNDPSQNALSHRQTTSSNTIIATIVGRRDIATFRDTVCSYLRLTSGLWTELYKPREYSTAHHLLTRYLCQQYGRLPSDLWRLINELRDQFDFEQSRYECIDIISSIPTPPDPFAQSLAPSGSEGLDLRESYGWTTLRPVEAGSSSATQMSSPGPGQDSQTRSTTPVSVVNGRRRFQSPSYSRARGRAPRGERYKCPYMNCRHDAFRNAGNFTNHMRSRHAESEYGNRHPSDFLVPDFSPQPSNQGDTTALGITNLSDSPVARRRLSQESGASEDGTATASDDPIRGVGDIAFTPESDAFQFDIGQGIFDEGSPGASVTSGLEPSALLEAFRFLPTDHRAQHTLQGERNQRSHYPPHDEVGYGQFHIIEDRRWETGSG</sequence>
<reference evidence="2 3" key="1">
    <citation type="submission" date="2016-04" db="EMBL/GenBank/DDBJ databases">
        <title>Draft genome of Fonsecaea erecta CBS 125763.</title>
        <authorList>
            <person name="Weiss V.A."/>
            <person name="Vicente V.A."/>
            <person name="Raittz R.T."/>
            <person name="Moreno L.F."/>
            <person name="De Souza E.M."/>
            <person name="Pedrosa F.O."/>
            <person name="Steffens M.B."/>
            <person name="Faoro H."/>
            <person name="Tadra-Sfeir M.Z."/>
            <person name="Najafzadeh M.J."/>
            <person name="Felipe M.S."/>
            <person name="Teixeira M."/>
            <person name="Sun J."/>
            <person name="Xi L."/>
            <person name="Gomes R."/>
            <person name="De Azevedo C.M."/>
            <person name="Salgado C.G."/>
            <person name="Da Silva M.B."/>
            <person name="Nascimento M.F."/>
            <person name="Queiroz-Telles F."/>
            <person name="Attili D.S."/>
            <person name="Gorbushina A."/>
        </authorList>
    </citation>
    <scope>NUCLEOTIDE SEQUENCE [LARGE SCALE GENOMIC DNA]</scope>
    <source>
        <strain evidence="2 3">CBS 125763</strain>
    </source>
</reference>
<feature type="compositionally biased region" description="Polar residues" evidence="1">
    <location>
        <begin position="309"/>
        <end position="327"/>
    </location>
</feature>
<proteinExistence type="predicted"/>
<comment type="caution">
    <text evidence="2">The sequence shown here is derived from an EMBL/GenBank/DDBJ whole genome shotgun (WGS) entry which is preliminary data.</text>
</comment>
<organism evidence="2 3">
    <name type="scientific">Fonsecaea erecta</name>
    <dbReference type="NCBI Taxonomy" id="1367422"/>
    <lineage>
        <taxon>Eukaryota</taxon>
        <taxon>Fungi</taxon>
        <taxon>Dikarya</taxon>
        <taxon>Ascomycota</taxon>
        <taxon>Pezizomycotina</taxon>
        <taxon>Eurotiomycetes</taxon>
        <taxon>Chaetothyriomycetidae</taxon>
        <taxon>Chaetothyriales</taxon>
        <taxon>Herpotrichiellaceae</taxon>
        <taxon>Fonsecaea</taxon>
    </lineage>
</organism>
<evidence type="ECO:0000256" key="1">
    <source>
        <dbReference type="SAM" id="MobiDB-lite"/>
    </source>
</evidence>
<dbReference type="Proteomes" id="UP000078343">
    <property type="component" value="Unassembled WGS sequence"/>
</dbReference>
<evidence type="ECO:0000313" key="3">
    <source>
        <dbReference type="Proteomes" id="UP000078343"/>
    </source>
</evidence>
<dbReference type="RefSeq" id="XP_018687633.1">
    <property type="nucleotide sequence ID" value="XM_018842873.1"/>
</dbReference>
<gene>
    <name evidence="2" type="ORF">AYL99_11367</name>
</gene>
<dbReference type="OrthoDB" id="4150293at2759"/>
<feature type="compositionally biased region" description="Polar residues" evidence="1">
    <location>
        <begin position="212"/>
        <end position="237"/>
    </location>
</feature>